<evidence type="ECO:0000256" key="6">
    <source>
        <dbReference type="ARBA" id="ARBA00022679"/>
    </source>
</evidence>
<proteinExistence type="inferred from homology"/>
<dbReference type="SUPFAM" id="SSF57850">
    <property type="entry name" value="RING/U-box"/>
    <property type="match status" value="4"/>
</dbReference>
<dbReference type="CDD" id="cd23820">
    <property type="entry name" value="RWD_RNF14"/>
    <property type="match status" value="1"/>
</dbReference>
<keyword evidence="9 13" id="KW-0863">Zinc-finger</keyword>
<dbReference type="InterPro" id="IPR047548">
    <property type="entry name" value="Rcat_RBR_RNF14"/>
</dbReference>
<evidence type="ECO:0000256" key="2">
    <source>
        <dbReference type="ARBA" id="ARBA00003976"/>
    </source>
</evidence>
<dbReference type="Gene3D" id="1.20.120.1750">
    <property type="match status" value="1"/>
</dbReference>
<evidence type="ECO:0000256" key="14">
    <source>
        <dbReference type="SAM" id="MobiDB-lite"/>
    </source>
</evidence>
<dbReference type="PANTHER" id="PTHR11685">
    <property type="entry name" value="RBR FAMILY RING FINGER AND IBR DOMAIN-CONTAINING"/>
    <property type="match status" value="1"/>
</dbReference>
<feature type="domain" description="RING-type" evidence="17">
    <location>
        <begin position="268"/>
        <end position="495"/>
    </location>
</feature>
<dbReference type="InterPro" id="IPR031127">
    <property type="entry name" value="E3_UB_ligase_RBR"/>
</dbReference>
<accession>A0ABP0WN38</accession>
<evidence type="ECO:0000256" key="12">
    <source>
        <dbReference type="ARBA" id="ARBA00044508"/>
    </source>
</evidence>
<evidence type="ECO:0000256" key="3">
    <source>
        <dbReference type="ARBA" id="ARBA00004906"/>
    </source>
</evidence>
<dbReference type="InterPro" id="IPR013083">
    <property type="entry name" value="Znf_RING/FYVE/PHD"/>
</dbReference>
<dbReference type="Gene3D" id="3.10.110.10">
    <property type="entry name" value="Ubiquitin Conjugating Enzyme"/>
    <property type="match status" value="1"/>
</dbReference>
<sequence>MESTLKLAEERSFNVTEGRTLVQKFMAMEHHEAALRALMRLATLAERKHELTVDEVEYNRQQQADEVLVLQSMFPSDFVEINQTECELSAYMINVHVDVPLNFRIVAEVPDSSGLQQEESSGTSASGRTQSSNHQHSFTIHHLPSISLLCMLPVTYPSQSPPFFTLSCLWLNSMKLSSLCHGLDKLWNEQSSGVVLHLWAEWLRQALSHVSATEKLELGPYNNGKENGESCNQECDARAISASTSLDADILELLQYNKEMQNKEFCESFHLCYICFSKQLGKDFIILPCQHIFCWTCLQQFSELHVREGNVINLNCPDPFCRASIPPALLKNLLTKEAFQRWEDLVLQRTLDVMPDVMYCPRCGNASIEDADHHVLCSDCFYSFCSLCRSSWHAGQTCMTAEIRLHILQDRLRSGAGGEDQRKMEQDLINEVLNLKYIMKEAKQCPVCKMAISKSQGCNKMTCTNCGNQFCFKCGHSVVGYAHFRSSDGSCSLYDLEEIAQQHMDQQQQQYQLGGHGIIFDLGLIPGFRTCPNCRQPNPKEGNNNHIYCWACRIHFCALCAQTVHRTVEHYGPRKCKQHTVD</sequence>
<dbReference type="SUPFAM" id="SSF54495">
    <property type="entry name" value="UBC-like"/>
    <property type="match status" value="1"/>
</dbReference>
<keyword evidence="10" id="KW-0833">Ubl conjugation pathway</keyword>
<evidence type="ECO:0000256" key="9">
    <source>
        <dbReference type="ARBA" id="ARBA00022771"/>
    </source>
</evidence>
<keyword evidence="19" id="KW-1185">Reference proteome</keyword>
<organism evidence="18 19">
    <name type="scientific">Sphagnum jensenii</name>
    <dbReference type="NCBI Taxonomy" id="128206"/>
    <lineage>
        <taxon>Eukaryota</taxon>
        <taxon>Viridiplantae</taxon>
        <taxon>Streptophyta</taxon>
        <taxon>Embryophyta</taxon>
        <taxon>Bryophyta</taxon>
        <taxon>Sphagnophytina</taxon>
        <taxon>Sphagnopsida</taxon>
        <taxon>Sphagnales</taxon>
        <taxon>Sphagnaceae</taxon>
        <taxon>Sphagnum</taxon>
    </lineage>
</organism>
<keyword evidence="6" id="KW-0808">Transferase</keyword>
<dbReference type="InterPro" id="IPR044066">
    <property type="entry name" value="TRIAD_supradom"/>
</dbReference>
<evidence type="ECO:0000256" key="10">
    <source>
        <dbReference type="ARBA" id="ARBA00022786"/>
    </source>
</evidence>
<dbReference type="InterPro" id="IPR001841">
    <property type="entry name" value="Znf_RING"/>
</dbReference>
<evidence type="ECO:0000256" key="11">
    <source>
        <dbReference type="ARBA" id="ARBA00022833"/>
    </source>
</evidence>
<keyword evidence="7" id="KW-0479">Metal-binding</keyword>
<dbReference type="InterPro" id="IPR016135">
    <property type="entry name" value="UBQ-conjugating_enzyme/RWD"/>
</dbReference>
<comment type="pathway">
    <text evidence="3">Protein modification; protein ubiquitination.</text>
</comment>
<dbReference type="CDD" id="cd20341">
    <property type="entry name" value="BRcat_RBR_RNF14"/>
    <property type="match status" value="1"/>
</dbReference>
<name>A0ABP0WN38_9BRYO</name>
<dbReference type="PROSITE" id="PS50908">
    <property type="entry name" value="RWD"/>
    <property type="match status" value="1"/>
</dbReference>
<gene>
    <name evidence="18" type="ORF">CSSPJE1EN1_LOCUS12463</name>
</gene>
<evidence type="ECO:0000256" key="1">
    <source>
        <dbReference type="ARBA" id="ARBA00001798"/>
    </source>
</evidence>
<dbReference type="InterPro" id="IPR006575">
    <property type="entry name" value="RWD_dom"/>
</dbReference>
<evidence type="ECO:0000259" key="16">
    <source>
        <dbReference type="PROSITE" id="PS50908"/>
    </source>
</evidence>
<comment type="similarity">
    <text evidence="12">Belongs to the RBR family. RNF14 subfamily.</text>
</comment>
<evidence type="ECO:0000256" key="7">
    <source>
        <dbReference type="ARBA" id="ARBA00022723"/>
    </source>
</evidence>
<evidence type="ECO:0000256" key="4">
    <source>
        <dbReference type="ARBA" id="ARBA00005884"/>
    </source>
</evidence>
<evidence type="ECO:0000256" key="8">
    <source>
        <dbReference type="ARBA" id="ARBA00022737"/>
    </source>
</evidence>
<evidence type="ECO:0000256" key="13">
    <source>
        <dbReference type="PROSITE-ProRule" id="PRU00175"/>
    </source>
</evidence>
<feature type="domain" description="RING-type" evidence="15">
    <location>
        <begin position="272"/>
        <end position="317"/>
    </location>
</feature>
<evidence type="ECO:0000313" key="19">
    <source>
        <dbReference type="Proteomes" id="UP001497444"/>
    </source>
</evidence>
<dbReference type="EMBL" id="OZ020114">
    <property type="protein sequence ID" value="CAK9266985.1"/>
    <property type="molecule type" value="Genomic_DNA"/>
</dbReference>
<dbReference type="SMART" id="SM00591">
    <property type="entry name" value="RWD"/>
    <property type="match status" value="1"/>
</dbReference>
<dbReference type="Pfam" id="PF05773">
    <property type="entry name" value="RWD"/>
    <property type="match status" value="1"/>
</dbReference>
<dbReference type="EC" id="2.3.2.31" evidence="5"/>
<evidence type="ECO:0000259" key="15">
    <source>
        <dbReference type="PROSITE" id="PS50089"/>
    </source>
</evidence>
<dbReference type="PROSITE" id="PS50089">
    <property type="entry name" value="ZF_RING_2"/>
    <property type="match status" value="1"/>
</dbReference>
<keyword evidence="8" id="KW-0677">Repeat</keyword>
<dbReference type="SMART" id="SM00647">
    <property type="entry name" value="IBR"/>
    <property type="match status" value="2"/>
</dbReference>
<comment type="similarity">
    <text evidence="4">Belongs to the RBR family. Ariadne subfamily.</text>
</comment>
<evidence type="ECO:0000259" key="17">
    <source>
        <dbReference type="PROSITE" id="PS51873"/>
    </source>
</evidence>
<feature type="region of interest" description="Disordered" evidence="14">
    <location>
        <begin position="113"/>
        <end position="134"/>
    </location>
</feature>
<feature type="domain" description="RWD" evidence="16">
    <location>
        <begin position="65"/>
        <end position="210"/>
    </location>
</feature>
<dbReference type="SMART" id="SM00184">
    <property type="entry name" value="RING"/>
    <property type="match status" value="4"/>
</dbReference>
<dbReference type="Pfam" id="PF01485">
    <property type="entry name" value="IBR"/>
    <property type="match status" value="1"/>
</dbReference>
<dbReference type="Proteomes" id="UP001497444">
    <property type="component" value="Chromosome 19"/>
</dbReference>
<keyword evidence="11" id="KW-0862">Zinc</keyword>
<evidence type="ECO:0000256" key="5">
    <source>
        <dbReference type="ARBA" id="ARBA00012251"/>
    </source>
</evidence>
<protein>
    <recommendedName>
        <fullName evidence="5">RBR-type E3 ubiquitin transferase</fullName>
        <ecNumber evidence="5">2.3.2.31</ecNumber>
    </recommendedName>
</protein>
<comment type="function">
    <text evidence="2">Might act as an E3 ubiquitin-protein ligase, or as part of E3 complex, which accepts ubiquitin from specific E2 ubiquitin-conjugating enzymes and then transfers it to substrates.</text>
</comment>
<dbReference type="InterPro" id="IPR017907">
    <property type="entry name" value="Znf_RING_CS"/>
</dbReference>
<comment type="catalytic activity">
    <reaction evidence="1">
        <text>[E2 ubiquitin-conjugating enzyme]-S-ubiquitinyl-L-cysteine + [acceptor protein]-L-lysine = [E2 ubiquitin-conjugating enzyme]-L-cysteine + [acceptor protein]-N(6)-ubiquitinyl-L-lysine.</text>
        <dbReference type="EC" id="2.3.2.31"/>
    </reaction>
</comment>
<dbReference type="Gene3D" id="3.30.40.10">
    <property type="entry name" value="Zinc/RING finger domain, C3HC4 (zinc finger)"/>
    <property type="match status" value="1"/>
</dbReference>
<dbReference type="PROSITE" id="PS51873">
    <property type="entry name" value="TRIAD"/>
    <property type="match status" value="1"/>
</dbReference>
<evidence type="ECO:0000313" key="18">
    <source>
        <dbReference type="EMBL" id="CAK9266985.1"/>
    </source>
</evidence>
<dbReference type="PROSITE" id="PS00518">
    <property type="entry name" value="ZF_RING_1"/>
    <property type="match status" value="1"/>
</dbReference>
<reference evidence="18" key="1">
    <citation type="submission" date="2024-02" db="EMBL/GenBank/DDBJ databases">
        <authorList>
            <consortium name="ELIXIR-Norway"/>
            <consortium name="Elixir Norway"/>
        </authorList>
    </citation>
    <scope>NUCLEOTIDE SEQUENCE</scope>
</reference>
<dbReference type="InterPro" id="IPR002867">
    <property type="entry name" value="IBR_dom"/>
</dbReference>
<dbReference type="CDD" id="cd20354">
    <property type="entry name" value="Rcat_RBR_RNF14"/>
    <property type="match status" value="1"/>
</dbReference>
<dbReference type="Pfam" id="PF22191">
    <property type="entry name" value="IBR_1"/>
    <property type="match status" value="1"/>
</dbReference>